<dbReference type="RefSeq" id="WP_235324246.1">
    <property type="nucleotide sequence ID" value="NZ_JAFBIT010000003.1"/>
</dbReference>
<keyword evidence="2" id="KW-1185">Reference proteome</keyword>
<dbReference type="EMBL" id="JAFBIT010000003">
    <property type="protein sequence ID" value="MCF2653226.1"/>
    <property type="molecule type" value="Genomic_DNA"/>
</dbReference>
<evidence type="ECO:0008006" key="3">
    <source>
        <dbReference type="Google" id="ProtNLM"/>
    </source>
</evidence>
<proteinExistence type="predicted"/>
<dbReference type="InterPro" id="IPR008930">
    <property type="entry name" value="Terpenoid_cyclase/PrenylTrfase"/>
</dbReference>
<gene>
    <name evidence="1" type="ORF">JQM67_11500</name>
</gene>
<dbReference type="SUPFAM" id="SSF48239">
    <property type="entry name" value="Terpenoid cyclases/Protein prenyltransferases"/>
    <property type="match status" value="1"/>
</dbReference>
<reference evidence="1 2" key="1">
    <citation type="submission" date="2020-12" db="EMBL/GenBank/DDBJ databases">
        <title>Whole genome sequences of gut porcine anaerobes.</title>
        <authorList>
            <person name="Kubasova T."/>
            <person name="Jahodarova E."/>
            <person name="Rychlik I."/>
        </authorList>
    </citation>
    <scope>NUCLEOTIDE SEQUENCE [LARGE SCALE GENOMIC DNA]</scope>
    <source>
        <strain evidence="1 2">An867</strain>
    </source>
</reference>
<name>A0ABS9CQ04_9FIRM</name>
<evidence type="ECO:0000313" key="1">
    <source>
        <dbReference type="EMBL" id="MCF2653226.1"/>
    </source>
</evidence>
<dbReference type="Proteomes" id="UP001299220">
    <property type="component" value="Unassembled WGS sequence"/>
</dbReference>
<organism evidence="1 2">
    <name type="scientific">Anaeromassilibacillus senegalensis</name>
    <dbReference type="NCBI Taxonomy" id="1673717"/>
    <lineage>
        <taxon>Bacteria</taxon>
        <taxon>Bacillati</taxon>
        <taxon>Bacillota</taxon>
        <taxon>Clostridia</taxon>
        <taxon>Eubacteriales</taxon>
        <taxon>Acutalibacteraceae</taxon>
        <taxon>Anaeromassilibacillus</taxon>
    </lineage>
</organism>
<accession>A0ABS9CQ04</accession>
<comment type="caution">
    <text evidence="1">The sequence shown here is derived from an EMBL/GenBank/DDBJ whole genome shotgun (WGS) entry which is preliminary data.</text>
</comment>
<protein>
    <recommendedName>
        <fullName evidence="3">Terpene cyclase/mutase family protein</fullName>
    </recommendedName>
</protein>
<evidence type="ECO:0000313" key="2">
    <source>
        <dbReference type="Proteomes" id="UP001299220"/>
    </source>
</evidence>
<sequence length="295" mass="33844">MRKLIHRNARPLDYTMWNYLFENGSSDDFLRVLSSYQNEDGGFGYNLECNNWNPNSSPYTVCIALDYLDIVDDSASGIKDSIVSGIIKYLESGAYQLESGWVGMQGVPSNNDYAHMPWFHFDPEKAAKSDIGVTKRLSDFVLKYAGQSRDLYNKVVGWKDRYKECEQVLLDGYPDYDPAALNIKAFDPATWPSWLPLPVYFIGSPESRYYAECADAVEMNLDTIVDTLLNTHEPSFASAEELDAYEQSTPHPDGKRWCVAEQTIGNYYWGSHFIIRDLNILRKFDRLDFQLPIHE</sequence>